<evidence type="ECO:0000313" key="2">
    <source>
        <dbReference type="Proteomes" id="UP000676310"/>
    </source>
</evidence>
<dbReference type="Proteomes" id="UP000676310">
    <property type="component" value="Unassembled WGS sequence"/>
</dbReference>
<dbReference type="Pfam" id="PF11017">
    <property type="entry name" value="DUF2855"/>
    <property type="match status" value="1"/>
</dbReference>
<dbReference type="RefSeq" id="XP_043165599.1">
    <property type="nucleotide sequence ID" value="XM_043309664.1"/>
</dbReference>
<sequence>MASPPSSQTATHILSLTNYTCHHLVPLTPKPPTPLPPSSLRLRTTVVSLTTNNLSYARLGHLMGWYSTYPLPSTTPAPYNDTSAFGRVAAWGYAEILESTVKGIEKGMNVYGYLPTSTEWEDVTVERARDARDGSIIENQVVVTDAHRQHLWKLYNRYRVCSRPCQVADESEQSDELGWVALMLGPFTVGHNLCSYVFPWQEEDEGKGRRIHPTGNGEWSAEDVKLMGATVVMLNASGKTASCFAYALRHCRPLEHQPTRIIGVSSSASIEVIKRTGWYDNAVLYDDFSETATEIRKLDTERIVLFDFGARPGANANWRSALYSLSPTIPFTLVTVGGEVMPQDPEKAAQRLADRVSLNIVNASLLQEKGIETAGGGYFDNLYAAFQVFWRQARDVRMLKLRWGEGLEDWERGWEMLCRDDVKADVGLVYSI</sequence>
<dbReference type="EMBL" id="CAJRGZ010000015">
    <property type="protein sequence ID" value="CAG5147583.1"/>
    <property type="molecule type" value="Genomic_DNA"/>
</dbReference>
<dbReference type="OrthoDB" id="192702at2759"/>
<evidence type="ECO:0000313" key="1">
    <source>
        <dbReference type="EMBL" id="CAG5147583.1"/>
    </source>
</evidence>
<name>A0A8J2HUZ4_9PLEO</name>
<dbReference type="InterPro" id="IPR021276">
    <property type="entry name" value="DUF2855"/>
</dbReference>
<comment type="caution">
    <text evidence="1">The sequence shown here is derived from an EMBL/GenBank/DDBJ whole genome shotgun (WGS) entry which is preliminary data.</text>
</comment>
<protein>
    <submittedName>
        <fullName evidence="1">Uncharacterized protein</fullName>
    </submittedName>
</protein>
<organism evidence="1 2">
    <name type="scientific">Alternaria atra</name>
    <dbReference type="NCBI Taxonomy" id="119953"/>
    <lineage>
        <taxon>Eukaryota</taxon>
        <taxon>Fungi</taxon>
        <taxon>Dikarya</taxon>
        <taxon>Ascomycota</taxon>
        <taxon>Pezizomycotina</taxon>
        <taxon>Dothideomycetes</taxon>
        <taxon>Pleosporomycetidae</taxon>
        <taxon>Pleosporales</taxon>
        <taxon>Pleosporineae</taxon>
        <taxon>Pleosporaceae</taxon>
        <taxon>Alternaria</taxon>
        <taxon>Alternaria sect. Ulocladioides</taxon>
    </lineage>
</organism>
<reference evidence="1" key="1">
    <citation type="submission" date="2021-05" db="EMBL/GenBank/DDBJ databases">
        <authorList>
            <person name="Stam R."/>
        </authorList>
    </citation>
    <scope>NUCLEOTIDE SEQUENCE</scope>
    <source>
        <strain evidence="1">CS162</strain>
    </source>
</reference>
<accession>A0A8J2HUZ4</accession>
<gene>
    <name evidence="1" type="ORF">ALTATR162_LOCUS2062</name>
</gene>
<dbReference type="GeneID" id="67013466"/>
<dbReference type="AlphaFoldDB" id="A0A8J2HUZ4"/>
<keyword evidence="2" id="KW-1185">Reference proteome</keyword>
<proteinExistence type="predicted"/>